<dbReference type="PRINTS" id="PR00109">
    <property type="entry name" value="TYRKINASE"/>
</dbReference>
<dbReference type="SMART" id="SM00220">
    <property type="entry name" value="S_TKc"/>
    <property type="match status" value="1"/>
</dbReference>
<dbReference type="InterPro" id="IPR001245">
    <property type="entry name" value="Ser-Thr/Tyr_kinase_cat_dom"/>
</dbReference>
<dbReference type="AlphaFoldDB" id="D2VY03"/>
<dbReference type="OrthoDB" id="266718at2759"/>
<evidence type="ECO:0000259" key="8">
    <source>
        <dbReference type="PROSITE" id="PS50011"/>
    </source>
</evidence>
<dbReference type="GeneID" id="8857792"/>
<dbReference type="OMA" id="MITIQIL"/>
<dbReference type="KEGG" id="ngr:NAEGRDRAFT_81652"/>
<evidence type="ECO:0000256" key="7">
    <source>
        <dbReference type="SAM" id="MobiDB-lite"/>
    </source>
</evidence>
<feature type="region of interest" description="Disordered" evidence="7">
    <location>
        <begin position="1"/>
        <end position="29"/>
    </location>
</feature>
<dbReference type="SUPFAM" id="SSF56112">
    <property type="entry name" value="Protein kinase-like (PK-like)"/>
    <property type="match status" value="1"/>
</dbReference>
<organism evidence="10">
    <name type="scientific">Naegleria gruberi</name>
    <name type="common">Amoeba</name>
    <dbReference type="NCBI Taxonomy" id="5762"/>
    <lineage>
        <taxon>Eukaryota</taxon>
        <taxon>Discoba</taxon>
        <taxon>Heterolobosea</taxon>
        <taxon>Tetramitia</taxon>
        <taxon>Eutetramitia</taxon>
        <taxon>Vahlkampfiidae</taxon>
        <taxon>Naegleria</taxon>
    </lineage>
</organism>
<reference evidence="9 10" key="1">
    <citation type="journal article" date="2010" name="Cell">
        <title>The genome of Naegleria gruberi illuminates early eukaryotic versatility.</title>
        <authorList>
            <person name="Fritz-Laylin L.K."/>
            <person name="Prochnik S.E."/>
            <person name="Ginger M.L."/>
            <person name="Dacks J.B."/>
            <person name="Carpenter M.L."/>
            <person name="Field M.C."/>
            <person name="Kuo A."/>
            <person name="Paredez A."/>
            <person name="Chapman J."/>
            <person name="Pham J."/>
            <person name="Shu S."/>
            <person name="Neupane R."/>
            <person name="Cipriano M."/>
            <person name="Mancuso J."/>
            <person name="Tu H."/>
            <person name="Salamov A."/>
            <person name="Lindquist E."/>
            <person name="Shapiro H."/>
            <person name="Lucas S."/>
            <person name="Grigoriev I.V."/>
            <person name="Cande W.Z."/>
            <person name="Fulton C."/>
            <person name="Rokhsar D.S."/>
            <person name="Dawson S.C."/>
        </authorList>
    </citation>
    <scope>NUCLEOTIDE SEQUENCE [LARGE SCALE GENOMIC DNA]</scope>
    <source>
        <strain evidence="9 10">NEG-M</strain>
    </source>
</reference>
<dbReference type="Proteomes" id="UP000006671">
    <property type="component" value="Unassembled WGS sequence"/>
</dbReference>
<dbReference type="CDD" id="cd06606">
    <property type="entry name" value="STKc_MAPKKK"/>
    <property type="match status" value="1"/>
</dbReference>
<dbReference type="GO" id="GO:0005524">
    <property type="term" value="F:ATP binding"/>
    <property type="evidence" value="ECO:0007669"/>
    <property type="project" value="UniProtKB-UniRule"/>
</dbReference>
<evidence type="ECO:0000256" key="6">
    <source>
        <dbReference type="PROSITE-ProRule" id="PRU10141"/>
    </source>
</evidence>
<keyword evidence="10" id="KW-1185">Reference proteome</keyword>
<keyword evidence="5 6" id="KW-0067">ATP-binding</keyword>
<proteinExistence type="predicted"/>
<dbReference type="InterPro" id="IPR000719">
    <property type="entry name" value="Prot_kinase_dom"/>
</dbReference>
<dbReference type="STRING" id="5762.D2VY03"/>
<evidence type="ECO:0000313" key="9">
    <source>
        <dbReference type="EMBL" id="EFC38238.1"/>
    </source>
</evidence>
<evidence type="ECO:0000256" key="2">
    <source>
        <dbReference type="ARBA" id="ARBA00022679"/>
    </source>
</evidence>
<dbReference type="EMBL" id="GG738909">
    <property type="protein sequence ID" value="EFC38238.1"/>
    <property type="molecule type" value="Genomic_DNA"/>
</dbReference>
<evidence type="ECO:0000256" key="5">
    <source>
        <dbReference type="ARBA" id="ARBA00022840"/>
    </source>
</evidence>
<dbReference type="PROSITE" id="PS50011">
    <property type="entry name" value="PROTEIN_KINASE_DOM"/>
    <property type="match status" value="1"/>
</dbReference>
<dbReference type="InterPro" id="IPR017441">
    <property type="entry name" value="Protein_kinase_ATP_BS"/>
</dbReference>
<feature type="region of interest" description="Disordered" evidence="7">
    <location>
        <begin position="159"/>
        <end position="198"/>
    </location>
</feature>
<dbReference type="PANTHER" id="PTHR48016">
    <property type="entry name" value="MAP KINASE KINASE KINASE SSK2-RELATED-RELATED"/>
    <property type="match status" value="1"/>
</dbReference>
<evidence type="ECO:0000256" key="1">
    <source>
        <dbReference type="ARBA" id="ARBA00022527"/>
    </source>
</evidence>
<dbReference type="eggNOG" id="KOG0198">
    <property type="taxonomic scope" value="Eukaryota"/>
</dbReference>
<keyword evidence="2" id="KW-0808">Transferase</keyword>
<dbReference type="VEuPathDB" id="AmoebaDB:NAEGRDRAFT_81652"/>
<feature type="compositionally biased region" description="Basic residues" evidence="7">
    <location>
        <begin position="167"/>
        <end position="177"/>
    </location>
</feature>
<dbReference type="InParanoid" id="D2VY03"/>
<dbReference type="PANTHER" id="PTHR48016:SF56">
    <property type="entry name" value="MAPKK KINASE"/>
    <property type="match status" value="1"/>
</dbReference>
<dbReference type="PROSITE" id="PS00107">
    <property type="entry name" value="PROTEIN_KINASE_ATP"/>
    <property type="match status" value="1"/>
</dbReference>
<evidence type="ECO:0000256" key="4">
    <source>
        <dbReference type="ARBA" id="ARBA00022777"/>
    </source>
</evidence>
<dbReference type="InterPro" id="IPR050538">
    <property type="entry name" value="MAP_kinase_kinase_kinase"/>
</dbReference>
<keyword evidence="1" id="KW-0723">Serine/threonine-protein kinase</keyword>
<feature type="binding site" evidence="6">
    <location>
        <position position="258"/>
    </location>
    <ligand>
        <name>ATP</name>
        <dbReference type="ChEBI" id="CHEBI:30616"/>
    </ligand>
</feature>
<dbReference type="Pfam" id="PF00069">
    <property type="entry name" value="Pkinase"/>
    <property type="match status" value="1"/>
</dbReference>
<feature type="compositionally biased region" description="Basic and acidic residues" evidence="7">
    <location>
        <begin position="178"/>
        <end position="195"/>
    </location>
</feature>
<sequence>MDDAPQSKPALELPRLDFDTPKPPASPTDMIRRSREMALKEDMDLFHHGQKNYMDDDDDMAMINSIEEQNTFMTDSIDQNGTIDWKKEAGMMKQRQRRNSVDMPVVEEEEDMVLMNEDEEKNPSEEVIAEQLTFMEEETPTNTDKQKFQFNQLLQHLNSEVEYSDKTKKKKKKKHKNKDHDRIQSPRVRENREESDVIEEDPSMTITTDQQLSLQPNDGAKVIIELDELLGIGAHGKVYKGFIPNYITNTKDPVAIKKLSVKAGRFSKKFIKLEVDILKQLYHPYLVQYLGCKYSSKLKEYSIVLEYVDGGTLEHFIKTSGPMDERTVSVVVSQVLMGLEYLHSKRIIHRDLKPANILISGKGVVKITDFGVSAQLLNIEAIRTSCVGTPHYSAPEVIMVKPYSFTADIWSLGCVVFELLFGKRPYDEFNQVAAMYHMVKDDKPPMPTPNNLSPVCLDFIDKCWTKDWKKRPTARELQTHPFVNNNEHVIQKFVKNMRQSLIMPNNLLSQQTN</sequence>
<evidence type="ECO:0000256" key="3">
    <source>
        <dbReference type="ARBA" id="ARBA00022741"/>
    </source>
</evidence>
<dbReference type="RefSeq" id="XP_002670982.1">
    <property type="nucleotide sequence ID" value="XM_002670936.1"/>
</dbReference>
<dbReference type="GO" id="GO:0004674">
    <property type="term" value="F:protein serine/threonine kinase activity"/>
    <property type="evidence" value="ECO:0007669"/>
    <property type="project" value="UniProtKB-KW"/>
</dbReference>
<feature type="domain" description="Protein kinase" evidence="8">
    <location>
        <begin position="224"/>
        <end position="483"/>
    </location>
</feature>
<dbReference type="FunFam" id="1.10.510.10:FF:000571">
    <property type="entry name" value="Maternal embryonic leucine zipper kinase"/>
    <property type="match status" value="1"/>
</dbReference>
<keyword evidence="4" id="KW-0418">Kinase</keyword>
<keyword evidence="3 6" id="KW-0547">Nucleotide-binding</keyword>
<dbReference type="PROSITE" id="PS00108">
    <property type="entry name" value="PROTEIN_KINASE_ST"/>
    <property type="match status" value="1"/>
</dbReference>
<evidence type="ECO:0000313" key="10">
    <source>
        <dbReference type="Proteomes" id="UP000006671"/>
    </source>
</evidence>
<gene>
    <name evidence="9" type="ORF">NAEGRDRAFT_81652</name>
</gene>
<protein>
    <submittedName>
        <fullName evidence="9">Predicted protein</fullName>
    </submittedName>
</protein>
<dbReference type="Gene3D" id="1.10.510.10">
    <property type="entry name" value="Transferase(Phosphotransferase) domain 1"/>
    <property type="match status" value="1"/>
</dbReference>
<dbReference type="InterPro" id="IPR011009">
    <property type="entry name" value="Kinase-like_dom_sf"/>
</dbReference>
<name>D2VY03_NAEGR</name>
<dbReference type="InterPro" id="IPR008271">
    <property type="entry name" value="Ser/Thr_kinase_AS"/>
</dbReference>
<accession>D2VY03</accession>